<evidence type="ECO:0000313" key="5">
    <source>
        <dbReference type="EMBL" id="ADV44908.1"/>
    </source>
</evidence>
<feature type="domain" description="Tyr recombinase" evidence="4">
    <location>
        <begin position="211"/>
        <end position="394"/>
    </location>
</feature>
<proteinExistence type="inferred from homology"/>
<evidence type="ECO:0000259" key="4">
    <source>
        <dbReference type="PROSITE" id="PS51898"/>
    </source>
</evidence>
<dbReference type="Gene3D" id="1.10.150.130">
    <property type="match status" value="1"/>
</dbReference>
<dbReference type="Pfam" id="PF00589">
    <property type="entry name" value="Phage_integrase"/>
    <property type="match status" value="1"/>
</dbReference>
<reference evidence="5 6" key="2">
    <citation type="journal article" date="2011" name="Stand. Genomic Sci.">
        <title>Complete genome sequence of Bacteroides helcogenes type strain (P 36-108).</title>
        <authorList>
            <person name="Pati A."/>
            <person name="Gronow S."/>
            <person name="Zeytun A."/>
            <person name="Lapidus A."/>
            <person name="Nolan M."/>
            <person name="Hammon N."/>
            <person name="Deshpande S."/>
            <person name="Cheng J.F."/>
            <person name="Tapia R."/>
            <person name="Han C."/>
            <person name="Goodwin L."/>
            <person name="Pitluck S."/>
            <person name="Liolios K."/>
            <person name="Pagani I."/>
            <person name="Ivanova N."/>
            <person name="Mavromatis K."/>
            <person name="Chen A."/>
            <person name="Palaniappan K."/>
            <person name="Land M."/>
            <person name="Hauser L."/>
            <person name="Chang Y.J."/>
            <person name="Jeffries C.D."/>
            <person name="Detter J.C."/>
            <person name="Brambilla E."/>
            <person name="Rohde M."/>
            <person name="Goker M."/>
            <person name="Woyke T."/>
            <person name="Bristow J."/>
            <person name="Eisen J.A."/>
            <person name="Markowitz V."/>
            <person name="Hugenholtz P."/>
            <person name="Kyrpides N.C."/>
            <person name="Klenk H.P."/>
            <person name="Lucas S."/>
        </authorList>
    </citation>
    <scope>NUCLEOTIDE SEQUENCE [LARGE SCALE GENOMIC DNA]</scope>
    <source>
        <strain evidence="6">ATCC 35417 / DSM 20613 / JCM 6297 / CCUG 15421 / P 36-108</strain>
    </source>
</reference>
<name>E6SPS9_BACT6</name>
<dbReference type="InterPro" id="IPR011010">
    <property type="entry name" value="DNA_brk_join_enz"/>
</dbReference>
<dbReference type="HOGENOM" id="CLU_033139_0_1_10"/>
<reference key="1">
    <citation type="submission" date="2010-11" db="EMBL/GenBank/DDBJ databases">
        <title>The complete genome of Bacteroides helcogenes P 36-108.</title>
        <authorList>
            <consortium name="US DOE Joint Genome Institute (JGI-PGF)"/>
            <person name="Lucas S."/>
            <person name="Copeland A."/>
            <person name="Lapidus A."/>
            <person name="Bruce D."/>
            <person name="Goodwin L."/>
            <person name="Pitluck S."/>
            <person name="Kyrpides N."/>
            <person name="Mavromatis K."/>
            <person name="Ivanova N."/>
            <person name="Zeytun A."/>
            <person name="Brettin T."/>
            <person name="Detter J.C."/>
            <person name="Tapia R."/>
            <person name="Han C."/>
            <person name="Land M."/>
            <person name="Hauser L."/>
            <person name="Markowitz V."/>
            <person name="Cheng J.-F."/>
            <person name="Hugenholtz P."/>
            <person name="Woyke T."/>
            <person name="Wu D."/>
            <person name="Gronow S."/>
            <person name="Wellnitz S."/>
            <person name="Brambilla E."/>
            <person name="Klenk H.-P."/>
            <person name="Eisen J.A."/>
        </authorList>
    </citation>
    <scope>NUCLEOTIDE SEQUENCE</scope>
    <source>
        <strain>P 36-108</strain>
    </source>
</reference>
<dbReference type="CDD" id="cd01185">
    <property type="entry name" value="INTN1_C_like"/>
    <property type="match status" value="1"/>
</dbReference>
<dbReference type="Proteomes" id="UP000008630">
    <property type="component" value="Chromosome"/>
</dbReference>
<evidence type="ECO:0000256" key="3">
    <source>
        <dbReference type="ARBA" id="ARBA00023172"/>
    </source>
</evidence>
<dbReference type="SUPFAM" id="SSF56349">
    <property type="entry name" value="DNA breaking-rejoining enzymes"/>
    <property type="match status" value="1"/>
</dbReference>
<dbReference type="InterPro" id="IPR013762">
    <property type="entry name" value="Integrase-like_cat_sf"/>
</dbReference>
<dbReference type="InterPro" id="IPR050090">
    <property type="entry name" value="Tyrosine_recombinase_XerCD"/>
</dbReference>
<evidence type="ECO:0000256" key="1">
    <source>
        <dbReference type="ARBA" id="ARBA00008857"/>
    </source>
</evidence>
<keyword evidence="6" id="KW-1185">Reference proteome</keyword>
<evidence type="ECO:0000313" key="6">
    <source>
        <dbReference type="Proteomes" id="UP000008630"/>
    </source>
</evidence>
<dbReference type="AlphaFoldDB" id="E6SPS9"/>
<dbReference type="GO" id="GO:0015074">
    <property type="term" value="P:DNA integration"/>
    <property type="evidence" value="ECO:0007669"/>
    <property type="project" value="InterPro"/>
</dbReference>
<dbReference type="InterPro" id="IPR025269">
    <property type="entry name" value="SAM-like_dom"/>
</dbReference>
<gene>
    <name evidence="5" type="ordered locus">Bache_2974</name>
</gene>
<keyword evidence="3" id="KW-0233">DNA recombination</keyword>
<dbReference type="PANTHER" id="PTHR30349:SF64">
    <property type="entry name" value="PROPHAGE INTEGRASE INTD-RELATED"/>
    <property type="match status" value="1"/>
</dbReference>
<comment type="similarity">
    <text evidence="1">Belongs to the 'phage' integrase family.</text>
</comment>
<keyword evidence="2" id="KW-0238">DNA-binding</keyword>
<dbReference type="Pfam" id="PF13102">
    <property type="entry name" value="Phage_int_SAM_5"/>
    <property type="match status" value="1"/>
</dbReference>
<dbReference type="Gene3D" id="1.10.443.10">
    <property type="entry name" value="Intergrase catalytic core"/>
    <property type="match status" value="1"/>
</dbReference>
<protein>
    <submittedName>
        <fullName evidence="5">Integrase family protein</fullName>
    </submittedName>
</protein>
<dbReference type="RefSeq" id="WP_013548495.1">
    <property type="nucleotide sequence ID" value="NC_014933.1"/>
</dbReference>
<dbReference type="PANTHER" id="PTHR30349">
    <property type="entry name" value="PHAGE INTEGRASE-RELATED"/>
    <property type="match status" value="1"/>
</dbReference>
<dbReference type="KEGG" id="bhl:Bache_2974"/>
<dbReference type="PROSITE" id="PS51898">
    <property type="entry name" value="TYR_RECOMBINASE"/>
    <property type="match status" value="1"/>
</dbReference>
<dbReference type="GO" id="GO:0006310">
    <property type="term" value="P:DNA recombination"/>
    <property type="evidence" value="ECO:0007669"/>
    <property type="project" value="UniProtKB-KW"/>
</dbReference>
<dbReference type="STRING" id="693979.Bache_2974"/>
<dbReference type="InterPro" id="IPR010998">
    <property type="entry name" value="Integrase_recombinase_N"/>
</dbReference>
<dbReference type="GO" id="GO:0003677">
    <property type="term" value="F:DNA binding"/>
    <property type="evidence" value="ECO:0007669"/>
    <property type="project" value="UniProtKB-KW"/>
</dbReference>
<evidence type="ECO:0000256" key="2">
    <source>
        <dbReference type="ARBA" id="ARBA00023125"/>
    </source>
</evidence>
<accession>E6SPS9</accession>
<dbReference type="InterPro" id="IPR002104">
    <property type="entry name" value="Integrase_catalytic"/>
</dbReference>
<sequence length="400" mass="46600">MKMKFRVSSVPGRMGTLYFQIIHKRVVKQIKTEYKIYTNEWRERTGDIVKRSPVSDKRTVELKIIRDKIQWEMHCLESVIHEYENSGASYQVEDVIKRYKENSLAKTSVFEFMRSQIERLKRLGKVRTGENYQVALNNLMKFRGGVDLYFETLDADMIEQYEGWMKAKPLSRNTSSFNMRILHSVFNKAVTARLVPESNPFKNVYTGIDRTSKRAITLSDIKRIKGLDLSDAPTLDFARDIFLFSFYMRGMSFIDIAYLRKKDLCNGYVVYNRKKTGQQLVVCWEKQMQNIVDKYGETGTQYLLPIIQREDGTENRQYKNKMLLLNRKLKKVAVRAKLQTPLTLYVARHSWASIAKAKNISIGIISEAMGHDSETTTQIYLASIQTNRIDDANRNILKGL</sequence>
<dbReference type="eggNOG" id="COG0582">
    <property type="taxonomic scope" value="Bacteria"/>
</dbReference>
<organism evidence="5 6">
    <name type="scientific">Bacteroides helcogenes (strain ATCC 35417 / DSM 20613 / JCM 6297 / CCUG 15421 / P 36-108)</name>
    <dbReference type="NCBI Taxonomy" id="693979"/>
    <lineage>
        <taxon>Bacteria</taxon>
        <taxon>Pseudomonadati</taxon>
        <taxon>Bacteroidota</taxon>
        <taxon>Bacteroidia</taxon>
        <taxon>Bacteroidales</taxon>
        <taxon>Bacteroidaceae</taxon>
        <taxon>Bacteroides</taxon>
    </lineage>
</organism>
<dbReference type="EMBL" id="CP002352">
    <property type="protein sequence ID" value="ADV44908.1"/>
    <property type="molecule type" value="Genomic_DNA"/>
</dbReference>